<evidence type="ECO:0000256" key="3">
    <source>
        <dbReference type="ARBA" id="ARBA00022692"/>
    </source>
</evidence>
<evidence type="ECO:0000313" key="7">
    <source>
        <dbReference type="EMBL" id="MEK8048813.1"/>
    </source>
</evidence>
<organism evidence="7 8">
    <name type="scientific">Pseudaquabacterium inlustre</name>
    <dbReference type="NCBI Taxonomy" id="2984192"/>
    <lineage>
        <taxon>Bacteria</taxon>
        <taxon>Pseudomonadati</taxon>
        <taxon>Pseudomonadota</taxon>
        <taxon>Betaproteobacteria</taxon>
        <taxon>Burkholderiales</taxon>
        <taxon>Sphaerotilaceae</taxon>
        <taxon>Pseudaquabacterium</taxon>
    </lineage>
</organism>
<dbReference type="InterPro" id="IPR022791">
    <property type="entry name" value="L-PG_synthase/AglD"/>
</dbReference>
<evidence type="ECO:0000256" key="2">
    <source>
        <dbReference type="ARBA" id="ARBA00022475"/>
    </source>
</evidence>
<feature type="transmembrane region" description="Helical" evidence="6">
    <location>
        <begin position="66"/>
        <end position="83"/>
    </location>
</feature>
<accession>A0ABU9CAL2</accession>
<feature type="transmembrane region" description="Helical" evidence="6">
    <location>
        <begin position="170"/>
        <end position="191"/>
    </location>
</feature>
<gene>
    <name evidence="7" type="ORF">AACH10_01020</name>
</gene>
<evidence type="ECO:0000256" key="4">
    <source>
        <dbReference type="ARBA" id="ARBA00022989"/>
    </source>
</evidence>
<evidence type="ECO:0000256" key="1">
    <source>
        <dbReference type="ARBA" id="ARBA00004651"/>
    </source>
</evidence>
<feature type="transmembrane region" description="Helical" evidence="6">
    <location>
        <begin position="212"/>
        <end position="235"/>
    </location>
</feature>
<sequence length="322" mass="34504">MSSRTETLPAPTQLSPGLAAGTGAGLHPAWRWLLPPAVLGLAWWWLLRHADFTQVLAQGRRLPAGLWLLAGLALLGGHGLRAWRLRDEWRHLRTVPWLQVLRLVLAHNAAVLLMPLRSGEAGYLWLVHRTWGVDWREAARSLLWWRVQDATVLALLALLCLAPLGWPARVVLAVAALVAAATLAPCVQRGAERLLLRRKGHAAAPPRRDPHAGFGIAAAIWLTKVLVLGGLVAALTGLGLELSWRTSLGGELGGVMPVQGPAGLGSYEAGAWLAAPGRPLPVTTGQALIAAVLAVHAFSVAVALGAAALIHLPLWRDRRPMR</sequence>
<reference evidence="7 8" key="1">
    <citation type="submission" date="2024-04" db="EMBL/GenBank/DDBJ databases">
        <title>Novel species of the genus Ideonella isolated from streams.</title>
        <authorList>
            <person name="Lu H."/>
        </authorList>
    </citation>
    <scope>NUCLEOTIDE SEQUENCE [LARGE SCALE GENOMIC DNA]</scope>
    <source>
        <strain evidence="7 8">DXS22W</strain>
    </source>
</reference>
<keyword evidence="8" id="KW-1185">Reference proteome</keyword>
<keyword evidence="5 6" id="KW-0472">Membrane</keyword>
<evidence type="ECO:0000256" key="5">
    <source>
        <dbReference type="ARBA" id="ARBA00023136"/>
    </source>
</evidence>
<dbReference type="EMBL" id="JBBUTH010000001">
    <property type="protein sequence ID" value="MEK8048813.1"/>
    <property type="molecule type" value="Genomic_DNA"/>
</dbReference>
<name>A0ABU9CAL2_9BURK</name>
<feature type="transmembrane region" description="Helical" evidence="6">
    <location>
        <begin position="287"/>
        <end position="312"/>
    </location>
</feature>
<keyword evidence="4 6" id="KW-1133">Transmembrane helix</keyword>
<keyword evidence="2" id="KW-1003">Cell membrane</keyword>
<feature type="transmembrane region" description="Helical" evidence="6">
    <location>
        <begin position="143"/>
        <end position="164"/>
    </location>
</feature>
<evidence type="ECO:0000256" key="6">
    <source>
        <dbReference type="SAM" id="Phobius"/>
    </source>
</evidence>
<proteinExistence type="predicted"/>
<protein>
    <submittedName>
        <fullName evidence="7">Lysylphosphatidylglycerol synthase domain-containing protein</fullName>
    </submittedName>
</protein>
<keyword evidence="3 6" id="KW-0812">Transmembrane</keyword>
<dbReference type="RefSeq" id="WP_341408487.1">
    <property type="nucleotide sequence ID" value="NZ_JBBUTH010000001.1"/>
</dbReference>
<comment type="caution">
    <text evidence="7">The sequence shown here is derived from an EMBL/GenBank/DDBJ whole genome shotgun (WGS) entry which is preliminary data.</text>
</comment>
<comment type="subcellular location">
    <subcellularLocation>
        <location evidence="1">Cell membrane</location>
        <topology evidence="1">Multi-pass membrane protein</topology>
    </subcellularLocation>
</comment>
<feature type="transmembrane region" description="Helical" evidence="6">
    <location>
        <begin position="29"/>
        <end position="46"/>
    </location>
</feature>
<dbReference type="Pfam" id="PF03706">
    <property type="entry name" value="LPG_synthase_TM"/>
    <property type="match status" value="1"/>
</dbReference>
<evidence type="ECO:0000313" key="8">
    <source>
        <dbReference type="Proteomes" id="UP001365405"/>
    </source>
</evidence>
<dbReference type="Proteomes" id="UP001365405">
    <property type="component" value="Unassembled WGS sequence"/>
</dbReference>